<sequence>MSSFYQANEFEQLAINLFYGWGYNFYRVENQLRTDDLLVRSKVSELLADARTDIVDAGIKYRHEHLPPPTRENPFPNADAVRTAKAIDEVAAALTAVAAQIRSAPAPENDRMWQRHRNEAHTLSQLGEVDKEMVVIAAALRSKTQNSGSAWIIENLSEIPSATDAMRAILRKRADLLTI</sequence>
<dbReference type="EMBL" id="JACHIO010000001">
    <property type="protein sequence ID" value="MBB5061960.1"/>
    <property type="molecule type" value="Genomic_DNA"/>
</dbReference>
<protein>
    <submittedName>
        <fullName evidence="1">Uncharacterized protein</fullName>
    </submittedName>
</protein>
<comment type="caution">
    <text evidence="1">The sequence shown here is derived from an EMBL/GenBank/DDBJ whole genome shotgun (WGS) entry which is preliminary data.</text>
</comment>
<proteinExistence type="predicted"/>
<dbReference type="AlphaFoldDB" id="A0A7W7ZL56"/>
<name>A0A7W7ZL56_9BACT</name>
<dbReference type="RefSeq" id="WP_184252482.1">
    <property type="nucleotide sequence ID" value="NZ_JACHIO010000001.1"/>
</dbReference>
<organism evidence="1 2">
    <name type="scientific">Granulicella mallensis</name>
    <dbReference type="NCBI Taxonomy" id="940614"/>
    <lineage>
        <taxon>Bacteria</taxon>
        <taxon>Pseudomonadati</taxon>
        <taxon>Acidobacteriota</taxon>
        <taxon>Terriglobia</taxon>
        <taxon>Terriglobales</taxon>
        <taxon>Acidobacteriaceae</taxon>
        <taxon>Granulicella</taxon>
    </lineage>
</organism>
<evidence type="ECO:0000313" key="2">
    <source>
        <dbReference type="Proteomes" id="UP000584867"/>
    </source>
</evidence>
<evidence type="ECO:0000313" key="1">
    <source>
        <dbReference type="EMBL" id="MBB5061960.1"/>
    </source>
</evidence>
<reference evidence="1 2" key="1">
    <citation type="submission" date="2020-08" db="EMBL/GenBank/DDBJ databases">
        <title>Genomic Encyclopedia of Type Strains, Phase IV (KMG-V): Genome sequencing to study the core and pangenomes of soil and plant-associated prokaryotes.</title>
        <authorList>
            <person name="Whitman W."/>
        </authorList>
    </citation>
    <scope>NUCLEOTIDE SEQUENCE [LARGE SCALE GENOMIC DNA]</scope>
    <source>
        <strain evidence="1 2">X5P3</strain>
    </source>
</reference>
<dbReference type="Proteomes" id="UP000584867">
    <property type="component" value="Unassembled WGS sequence"/>
</dbReference>
<gene>
    <name evidence="1" type="ORF">HDF15_000285</name>
</gene>
<accession>A0A7W7ZL56</accession>